<evidence type="ECO:0000313" key="3">
    <source>
        <dbReference type="EMBL" id="EGT49203.1"/>
    </source>
</evidence>
<feature type="compositionally biased region" description="Polar residues" evidence="2">
    <location>
        <begin position="196"/>
        <end position="218"/>
    </location>
</feature>
<dbReference type="AlphaFoldDB" id="G0N0K5"/>
<feature type="region of interest" description="Disordered" evidence="2">
    <location>
        <begin position="178"/>
        <end position="250"/>
    </location>
</feature>
<feature type="compositionally biased region" description="Basic and acidic residues" evidence="2">
    <location>
        <begin position="124"/>
        <end position="134"/>
    </location>
</feature>
<feature type="region of interest" description="Disordered" evidence="2">
    <location>
        <begin position="742"/>
        <end position="855"/>
    </location>
</feature>
<dbReference type="GO" id="GO:0005929">
    <property type="term" value="C:cilium"/>
    <property type="evidence" value="ECO:0007669"/>
    <property type="project" value="TreeGrafter"/>
</dbReference>
<organism evidence="4">
    <name type="scientific">Caenorhabditis brenneri</name>
    <name type="common">Nematode worm</name>
    <dbReference type="NCBI Taxonomy" id="135651"/>
    <lineage>
        <taxon>Eukaryota</taxon>
        <taxon>Metazoa</taxon>
        <taxon>Ecdysozoa</taxon>
        <taxon>Nematoda</taxon>
        <taxon>Chromadorea</taxon>
        <taxon>Rhabditida</taxon>
        <taxon>Rhabditina</taxon>
        <taxon>Rhabditomorpha</taxon>
        <taxon>Rhabditoidea</taxon>
        <taxon>Rhabditidae</taxon>
        <taxon>Peloderinae</taxon>
        <taxon>Caenorhabditis</taxon>
    </lineage>
</organism>
<evidence type="ECO:0000256" key="2">
    <source>
        <dbReference type="SAM" id="MobiDB-lite"/>
    </source>
</evidence>
<dbReference type="STRING" id="135651.G0N0K5"/>
<keyword evidence="4" id="KW-1185">Reference proteome</keyword>
<dbReference type="InterPro" id="IPR051655">
    <property type="entry name" value="FAM161"/>
</dbReference>
<dbReference type="FunCoup" id="G0N0K5">
    <property type="interactions" value="91"/>
</dbReference>
<dbReference type="EMBL" id="GL379825">
    <property type="protein sequence ID" value="EGT49203.1"/>
    <property type="molecule type" value="Genomic_DNA"/>
</dbReference>
<dbReference type="HOGENOM" id="CLU_334077_0_0_1"/>
<sequence>MPTIGEPNVTRNLQATADLLHALQQDPSLLHNDEFMKRLSILREKHEETTNYLARKVGAPPIPTIISSSKITENKTTNSSSKVYMTSSTNCHERYLDDSSNFPRRLDLKPNYKDKREESEYHVLHHNYSEDSRQRAGSFEKYPEDNTQAESLRQHVPQPIRVHTSPAKVRVPIRVAPAVPTIPKRQDSHSRISLDPSYQNNSQTSKPLSQESRVSRQNVPIHPRSSSLSRHHHSHRQSSASSSHQRELSNFTNTETVRQILADATSKHLIPTSVAMPSGLLLSSSNIKHMSSHQPPFAHASDVVEESFLEDGVSTTREIPTIIDEIVVERKPKNSIRKQKVNGSTINQTHRSKSLHNMSEAQVTVPRPFQLSLRKSIGNTYAKKFVTDMMTEKQRREEEEARNLGNTHFKAKPVPKSTYVPTNTFATEQKYIEAMRKKIRAVARKKFEAQNEMIRSKSEGNLASIKPLGYIPPSTYVSPIPVKPNARSRSAVARSAILIQEATTPKGIKSHRAQSNLTHNLRHERCKLDTSAVVQHRRQSPPDFNKIHAKINEEYRKVNSKPSTVPMPFNFAKRSQSASSRHTTCKEKDPEPFKPSSKALDFTKNFSSHVPSTQATRLREELVRARIQKEKAGNAEKTSLWADDNRKRISSFLGARSKTDENIAMLTRRRIQQQRETEEDYMRQLTEMKQSKTIYNENYQLVEYPQSSVFRVLNGPLIMEKQTALAQEHRLKRKFELRMKTAAAANKTLPKRQESRRGSETSAAGTFVVEKDGYEDDFESKIGSGSKKSSSGSTSSESSRSSKSSSSKSSKSSASVKKSGSSKLSSSSSKLSSKLSISSESSEESSEEEDDESPR</sequence>
<dbReference type="Proteomes" id="UP000008068">
    <property type="component" value="Unassembled WGS sequence"/>
</dbReference>
<dbReference type="GO" id="GO:0044782">
    <property type="term" value="P:cilium organization"/>
    <property type="evidence" value="ECO:0007669"/>
    <property type="project" value="TreeGrafter"/>
</dbReference>
<evidence type="ECO:0000256" key="1">
    <source>
        <dbReference type="ARBA" id="ARBA00023054"/>
    </source>
</evidence>
<feature type="region of interest" description="Disordered" evidence="2">
    <location>
        <begin position="124"/>
        <end position="157"/>
    </location>
</feature>
<feature type="compositionally biased region" description="Low complexity" evidence="2">
    <location>
        <begin position="781"/>
        <end position="840"/>
    </location>
</feature>
<name>G0N0K5_CAEBE</name>
<proteinExistence type="predicted"/>
<dbReference type="InParanoid" id="G0N0K5"/>
<feature type="region of interest" description="Disordered" evidence="2">
    <location>
        <begin position="559"/>
        <end position="599"/>
    </location>
</feature>
<feature type="compositionally biased region" description="Polar residues" evidence="2">
    <location>
        <begin position="341"/>
        <end position="361"/>
    </location>
</feature>
<accession>G0N0K5</accession>
<feature type="compositionally biased region" description="Polar residues" evidence="2">
    <location>
        <begin position="573"/>
        <end position="582"/>
    </location>
</feature>
<dbReference type="PANTHER" id="PTHR21501:SF1">
    <property type="entry name" value="PROTEIN FAM-161"/>
    <property type="match status" value="1"/>
</dbReference>
<dbReference type="PANTHER" id="PTHR21501">
    <property type="entry name" value="PROTEIN FAM-161"/>
    <property type="match status" value="1"/>
</dbReference>
<gene>
    <name evidence="3" type="ORF">CAEBREN_21005</name>
</gene>
<feature type="compositionally biased region" description="Acidic residues" evidence="2">
    <location>
        <begin position="841"/>
        <end position="855"/>
    </location>
</feature>
<protein>
    <submittedName>
        <fullName evidence="3">Uncharacterized protein</fullName>
    </submittedName>
</protein>
<reference evidence="4" key="1">
    <citation type="submission" date="2011-07" db="EMBL/GenBank/DDBJ databases">
        <authorList>
            <consortium name="Caenorhabditis brenneri Sequencing and Analysis Consortium"/>
            <person name="Wilson R.K."/>
        </authorList>
    </citation>
    <scope>NUCLEOTIDE SEQUENCE [LARGE SCALE GENOMIC DNA]</scope>
    <source>
        <strain evidence="4">PB2801</strain>
    </source>
</reference>
<feature type="region of interest" description="Disordered" evidence="2">
    <location>
        <begin position="339"/>
        <end position="361"/>
    </location>
</feature>
<dbReference type="GO" id="GO:0005856">
    <property type="term" value="C:cytoskeleton"/>
    <property type="evidence" value="ECO:0007669"/>
    <property type="project" value="UniProtKB-ARBA"/>
</dbReference>
<keyword evidence="1" id="KW-0175">Coiled coil</keyword>
<dbReference type="eggNOG" id="ENOG502SE3D">
    <property type="taxonomic scope" value="Eukaryota"/>
</dbReference>
<dbReference type="OrthoDB" id="2150121at2759"/>
<dbReference type="OMA" id="GIKSHRA"/>
<evidence type="ECO:0000313" key="4">
    <source>
        <dbReference type="Proteomes" id="UP000008068"/>
    </source>
</evidence>